<evidence type="ECO:0000313" key="2">
    <source>
        <dbReference type="WBParaSite" id="RSKR_0000876400.1"/>
    </source>
</evidence>
<protein>
    <submittedName>
        <fullName evidence="2">Chromo domain-containing protein</fullName>
    </submittedName>
</protein>
<accession>A0AC35U7U7</accession>
<sequence length="516" mass="57983">MSSEKSASQSDTIRFEVDRISGRRLKKGVYEYKIFWKNYPDDQFTWEAKQNISKEIVAAYDKQFDTQKKSSCSRRETIVVRASDVSKKLDAKESLNKPSEEGKSKRVSINTRSKQSGKPIKPSLRNNKKAKDVKTTVIETISDESAPESPQESNRTLDAISKSSEPRSNTRERSPLSLGGRRNYNLRHRSRSSTRPVLIRKSTRLCRNPDPPKIVDQRKKTAVNYLFKGKVPSKGAVESESSKQKNSKIDDATSSDDDGSICRKNPCRSAKNLSKKHKRVVVELNSEDEKSKKSTKAGSGSDKDLCSPLRKKVKKVCVEKDIPRKGAFFCGKDSESSDQSYDSQPELDEDRSISTGFNESVIEKLDDSVILNAVEHYGLDEQKDSSASSKKNTTDYLSPPKKTHTTNNETISVNDVDLTQLAINIISDDDKTVQNIAPSDVIENLGMGNVLPFDETKTYIEANIEGIFGTELINTTRVYSALLANKCCVYLTIEQIPKECNYMVMELLNYMNLQTM</sequence>
<reference evidence="2" key="1">
    <citation type="submission" date="2016-11" db="UniProtKB">
        <authorList>
            <consortium name="WormBaseParasite"/>
        </authorList>
    </citation>
    <scope>IDENTIFICATION</scope>
    <source>
        <strain evidence="2">KR3021</strain>
    </source>
</reference>
<dbReference type="Proteomes" id="UP000095286">
    <property type="component" value="Unplaced"/>
</dbReference>
<proteinExistence type="predicted"/>
<evidence type="ECO:0000313" key="1">
    <source>
        <dbReference type="Proteomes" id="UP000095286"/>
    </source>
</evidence>
<name>A0AC35U7U7_9BILA</name>
<dbReference type="WBParaSite" id="RSKR_0000876400.1">
    <property type="protein sequence ID" value="RSKR_0000876400.1"/>
    <property type="gene ID" value="RSKR_0000876400"/>
</dbReference>
<organism evidence="1 2">
    <name type="scientific">Rhabditophanes sp. KR3021</name>
    <dbReference type="NCBI Taxonomy" id="114890"/>
    <lineage>
        <taxon>Eukaryota</taxon>
        <taxon>Metazoa</taxon>
        <taxon>Ecdysozoa</taxon>
        <taxon>Nematoda</taxon>
        <taxon>Chromadorea</taxon>
        <taxon>Rhabditida</taxon>
        <taxon>Tylenchina</taxon>
        <taxon>Panagrolaimomorpha</taxon>
        <taxon>Strongyloidoidea</taxon>
        <taxon>Alloionematidae</taxon>
        <taxon>Rhabditophanes</taxon>
    </lineage>
</organism>